<dbReference type="RefSeq" id="WP_183583660.1">
    <property type="nucleotide sequence ID" value="NZ_JACHXJ010000003.1"/>
</dbReference>
<gene>
    <name evidence="2" type="ORF">FHS19_004177</name>
</gene>
<dbReference type="SUPFAM" id="SSF48452">
    <property type="entry name" value="TPR-like"/>
    <property type="match status" value="1"/>
</dbReference>
<evidence type="ECO:0000313" key="2">
    <source>
        <dbReference type="EMBL" id="MBB3129502.1"/>
    </source>
</evidence>
<evidence type="ECO:0000256" key="1">
    <source>
        <dbReference type="PROSITE-ProRule" id="PRU00339"/>
    </source>
</evidence>
<comment type="caution">
    <text evidence="2">The sequence shown here is derived from an EMBL/GenBank/DDBJ whole genome shotgun (WGS) entry which is preliminary data.</text>
</comment>
<proteinExistence type="predicted"/>
<name>A0A839TS07_9BACL</name>
<dbReference type="InterPro" id="IPR019734">
    <property type="entry name" value="TPR_rpt"/>
</dbReference>
<dbReference type="Gene3D" id="1.25.40.10">
    <property type="entry name" value="Tetratricopeptide repeat domain"/>
    <property type="match status" value="1"/>
</dbReference>
<accession>A0A839TS07</accession>
<reference evidence="2 3" key="1">
    <citation type="submission" date="2020-08" db="EMBL/GenBank/DDBJ databases">
        <title>Genomic Encyclopedia of Type Strains, Phase III (KMG-III): the genomes of soil and plant-associated and newly described type strains.</title>
        <authorList>
            <person name="Whitman W."/>
        </authorList>
    </citation>
    <scope>NUCLEOTIDE SEQUENCE [LARGE SCALE GENOMIC DNA]</scope>
    <source>
        <strain evidence="2 3">CECT 5831</strain>
    </source>
</reference>
<dbReference type="PROSITE" id="PS50005">
    <property type="entry name" value="TPR"/>
    <property type="match status" value="1"/>
</dbReference>
<dbReference type="Pfam" id="PF13414">
    <property type="entry name" value="TPR_11"/>
    <property type="match status" value="1"/>
</dbReference>
<organism evidence="2 3">
    <name type="scientific">Paenibacillus rhizosphaerae</name>
    <dbReference type="NCBI Taxonomy" id="297318"/>
    <lineage>
        <taxon>Bacteria</taxon>
        <taxon>Bacillati</taxon>
        <taxon>Bacillota</taxon>
        <taxon>Bacilli</taxon>
        <taxon>Bacillales</taxon>
        <taxon>Paenibacillaceae</taxon>
        <taxon>Paenibacillus</taxon>
    </lineage>
</organism>
<dbReference type="AlphaFoldDB" id="A0A839TS07"/>
<dbReference type="InterPro" id="IPR011990">
    <property type="entry name" value="TPR-like_helical_dom_sf"/>
</dbReference>
<feature type="repeat" description="TPR" evidence="1">
    <location>
        <begin position="22"/>
        <end position="55"/>
    </location>
</feature>
<keyword evidence="1" id="KW-0802">TPR repeat</keyword>
<dbReference type="EMBL" id="JACHXJ010000003">
    <property type="protein sequence ID" value="MBB3129502.1"/>
    <property type="molecule type" value="Genomic_DNA"/>
</dbReference>
<dbReference type="Proteomes" id="UP000517523">
    <property type="component" value="Unassembled WGS sequence"/>
</dbReference>
<evidence type="ECO:0000313" key="3">
    <source>
        <dbReference type="Proteomes" id="UP000517523"/>
    </source>
</evidence>
<sequence length="70" mass="8204">MGNFGQVLGWFDEVIGRAPHWERPYMNKSRVFIKQGNLSEAKMCLDDALKINPENEDAYYYLGMMMKLKN</sequence>
<protein>
    <submittedName>
        <fullName evidence="2">Tetratricopeptide (TPR) repeat protein</fullName>
    </submittedName>
</protein>